<dbReference type="GO" id="GO:0016616">
    <property type="term" value="F:oxidoreductase activity, acting on the CH-OH group of donors, NAD or NADP as acceptor"/>
    <property type="evidence" value="ECO:0007669"/>
    <property type="project" value="UniProtKB-ARBA"/>
</dbReference>
<dbReference type="Gene3D" id="3.40.50.720">
    <property type="entry name" value="NAD(P)-binding Rossmann-like Domain"/>
    <property type="match status" value="2"/>
</dbReference>
<evidence type="ECO:0000313" key="4">
    <source>
        <dbReference type="EMBL" id="KAA8516781.1"/>
    </source>
</evidence>
<dbReference type="InterPro" id="IPR020904">
    <property type="entry name" value="Sc_DH/Rdtase_CS"/>
</dbReference>
<feature type="compositionally biased region" description="Polar residues" evidence="3">
    <location>
        <begin position="504"/>
        <end position="530"/>
    </location>
</feature>
<dbReference type="PANTHER" id="PTHR43180:SF81">
    <property type="entry name" value="SHORT CHAIN ALCOHOL DEHYDROGENASE"/>
    <property type="match status" value="1"/>
</dbReference>
<dbReference type="SUPFAM" id="SSF51735">
    <property type="entry name" value="NAD(P)-binding Rossmann-fold domains"/>
    <property type="match status" value="2"/>
</dbReference>
<dbReference type="InterPro" id="IPR036291">
    <property type="entry name" value="NAD(P)-bd_dom_sf"/>
</dbReference>
<organism evidence="4 5">
    <name type="scientific">Nyssa sinensis</name>
    <dbReference type="NCBI Taxonomy" id="561372"/>
    <lineage>
        <taxon>Eukaryota</taxon>
        <taxon>Viridiplantae</taxon>
        <taxon>Streptophyta</taxon>
        <taxon>Embryophyta</taxon>
        <taxon>Tracheophyta</taxon>
        <taxon>Spermatophyta</taxon>
        <taxon>Magnoliopsida</taxon>
        <taxon>eudicotyledons</taxon>
        <taxon>Gunneridae</taxon>
        <taxon>Pentapetalae</taxon>
        <taxon>asterids</taxon>
        <taxon>Cornales</taxon>
        <taxon>Nyssaceae</taxon>
        <taxon>Nyssa</taxon>
    </lineage>
</organism>
<dbReference type="NCBIfam" id="NF005559">
    <property type="entry name" value="PRK07231.1"/>
    <property type="match status" value="1"/>
</dbReference>
<gene>
    <name evidence="4" type="ORF">F0562_017109</name>
</gene>
<sequence>MMEGSSLASPSAKRLEGKVAVITGGASGIGESAVKVFVKHGAKVVIADIQDGLGRALCEEIGCEDAVSYVHCDVTSDSDVQNAVDTAVAKYGKLDIMFSNAGIKCSPDPRIVALDMEEVRKVFDVNLFGAFICTKHAARVMIPAKKGSILFTSSNAAVTAGLAPPSYAISKYALIGFTKNLAVDLGQHGIRVNCISPSSVFTPLFKEIVGITDKDKAVELISTSRPLKGVVMEPEDVATAAVYLGCDESKYMTGQNLVLDGDIQDDLGRSLCKDIIGCENAISFVQCDVSCNSDVQNVLTAAVAKHGKLDIMSNNAGITGLIDARILAANYGDLKKVFDVNVLGAFLGNKHAARVMILAKKGSILFTSSVISVTCGDVSHLYSASKHAVVGLTKILCVELGKFGIRVDCISPFGVATPMLRNGPGIMEKQKAEEKEKFKMVIGKSKKDGQDPPSKATQQQFGVSVGAATAAAILQAATRGIKNPNLGILSNSSLNGNDHVRSSEGGQASSLGSHLSSQPESVIQKSAQNGKQSVSVPVAKAIAKTAALEVASEADSSEARLTREQKLKAERLKRAKMFVAMLKSGDVPVKTEPSRGISIEPQESEVSGSGAEIVNLAGKEREGSSVPLEVDILQIKMKCLKGNVPMMSTMNGDRRGSTDQDL</sequence>
<dbReference type="PROSITE" id="PS00061">
    <property type="entry name" value="ADH_SHORT"/>
    <property type="match status" value="1"/>
</dbReference>
<evidence type="ECO:0000256" key="3">
    <source>
        <dbReference type="SAM" id="MobiDB-lite"/>
    </source>
</evidence>
<dbReference type="PRINTS" id="PR00080">
    <property type="entry name" value="SDRFAMILY"/>
</dbReference>
<feature type="region of interest" description="Disordered" evidence="3">
    <location>
        <begin position="497"/>
        <end position="530"/>
    </location>
</feature>
<dbReference type="InterPro" id="IPR002347">
    <property type="entry name" value="SDR_fam"/>
</dbReference>
<proteinExistence type="inferred from homology"/>
<comment type="similarity">
    <text evidence="1">Belongs to the short-chain dehydrogenases/reductases (SDR) family.</text>
</comment>
<accession>A0A5J4ZHW0</accession>
<evidence type="ECO:0000256" key="1">
    <source>
        <dbReference type="ARBA" id="ARBA00006484"/>
    </source>
</evidence>
<keyword evidence="2" id="KW-0560">Oxidoreductase</keyword>
<keyword evidence="5" id="KW-1185">Reference proteome</keyword>
<dbReference type="AlphaFoldDB" id="A0A5J4ZHW0"/>
<evidence type="ECO:0000256" key="2">
    <source>
        <dbReference type="ARBA" id="ARBA00023002"/>
    </source>
</evidence>
<dbReference type="Pfam" id="PF13561">
    <property type="entry name" value="adh_short_C2"/>
    <property type="match status" value="2"/>
</dbReference>
<evidence type="ECO:0000313" key="5">
    <source>
        <dbReference type="Proteomes" id="UP000325577"/>
    </source>
</evidence>
<dbReference type="PRINTS" id="PR00081">
    <property type="entry name" value="GDHRDH"/>
</dbReference>
<dbReference type="OrthoDB" id="5836667at2759"/>
<dbReference type="EMBL" id="CM018051">
    <property type="protein sequence ID" value="KAA8516781.1"/>
    <property type="molecule type" value="Genomic_DNA"/>
</dbReference>
<protein>
    <submittedName>
        <fullName evidence="4">Uncharacterized protein</fullName>
    </submittedName>
</protein>
<dbReference type="PANTHER" id="PTHR43180">
    <property type="entry name" value="3-OXOACYL-(ACYL-CARRIER-PROTEIN) REDUCTASE (AFU_ORTHOLOGUE AFUA_6G11210)"/>
    <property type="match status" value="1"/>
</dbReference>
<name>A0A5J4ZHW0_9ASTE</name>
<dbReference type="FunFam" id="3.40.50.720:FF:000084">
    <property type="entry name" value="Short-chain dehydrogenase reductase"/>
    <property type="match status" value="2"/>
</dbReference>
<dbReference type="Proteomes" id="UP000325577">
    <property type="component" value="Linkage Group LG8"/>
</dbReference>
<reference evidence="4 5" key="1">
    <citation type="submission" date="2019-09" db="EMBL/GenBank/DDBJ databases">
        <title>A chromosome-level genome assembly of the Chinese tupelo Nyssa sinensis.</title>
        <authorList>
            <person name="Yang X."/>
            <person name="Kang M."/>
            <person name="Yang Y."/>
            <person name="Xiong H."/>
            <person name="Wang M."/>
            <person name="Zhang Z."/>
            <person name="Wang Z."/>
            <person name="Wu H."/>
            <person name="Ma T."/>
            <person name="Liu J."/>
            <person name="Xi Z."/>
        </authorList>
    </citation>
    <scope>NUCLEOTIDE SEQUENCE [LARGE SCALE GENOMIC DNA]</scope>
    <source>
        <strain evidence="4">J267</strain>
        <tissue evidence="4">Leaf</tissue>
    </source>
</reference>